<protein>
    <recommendedName>
        <fullName evidence="15">Cytochrome P450</fullName>
    </recommendedName>
</protein>
<dbReference type="PROSITE" id="PS00086">
    <property type="entry name" value="CYTOCHROME_P450"/>
    <property type="match status" value="2"/>
</dbReference>
<evidence type="ECO:0000313" key="13">
    <source>
        <dbReference type="EMBL" id="KAH7576166.1"/>
    </source>
</evidence>
<comment type="cofactor">
    <cofactor evidence="1">
        <name>heme</name>
        <dbReference type="ChEBI" id="CHEBI:30413"/>
    </cofactor>
</comment>
<feature type="transmembrane region" description="Helical" evidence="12">
    <location>
        <begin position="13"/>
        <end position="35"/>
    </location>
</feature>
<evidence type="ECO:0000256" key="7">
    <source>
        <dbReference type="ARBA" id="ARBA00022989"/>
    </source>
</evidence>
<comment type="similarity">
    <text evidence="3">Belongs to the cytochrome P450 family.</text>
</comment>
<evidence type="ECO:0000256" key="10">
    <source>
        <dbReference type="ARBA" id="ARBA00023033"/>
    </source>
</evidence>
<dbReference type="PRINTS" id="PR00385">
    <property type="entry name" value="P450"/>
</dbReference>
<evidence type="ECO:0000256" key="3">
    <source>
        <dbReference type="ARBA" id="ARBA00010617"/>
    </source>
</evidence>
<name>A0ABQ8IHK0_9ROSI</name>
<dbReference type="PANTHER" id="PTHR24282">
    <property type="entry name" value="CYTOCHROME P450 FAMILY MEMBER"/>
    <property type="match status" value="1"/>
</dbReference>
<evidence type="ECO:0000256" key="1">
    <source>
        <dbReference type="ARBA" id="ARBA00001971"/>
    </source>
</evidence>
<evidence type="ECO:0008006" key="15">
    <source>
        <dbReference type="Google" id="ProtNLM"/>
    </source>
</evidence>
<dbReference type="InterPro" id="IPR036396">
    <property type="entry name" value="Cyt_P450_sf"/>
</dbReference>
<keyword evidence="4" id="KW-0349">Heme</keyword>
<proteinExistence type="inferred from homology"/>
<accession>A0ABQ8IHK0</accession>
<evidence type="ECO:0000256" key="9">
    <source>
        <dbReference type="ARBA" id="ARBA00023004"/>
    </source>
</evidence>
<dbReference type="InterPro" id="IPR017972">
    <property type="entry name" value="Cyt_P450_CS"/>
</dbReference>
<feature type="transmembrane region" description="Helical" evidence="12">
    <location>
        <begin position="542"/>
        <end position="565"/>
    </location>
</feature>
<evidence type="ECO:0000256" key="5">
    <source>
        <dbReference type="ARBA" id="ARBA00022692"/>
    </source>
</evidence>
<dbReference type="InterPro" id="IPR002401">
    <property type="entry name" value="Cyt_P450_E_grp-I"/>
</dbReference>
<dbReference type="PANTHER" id="PTHR24282:SF26">
    <property type="entry name" value="CYTOCHROME P450"/>
    <property type="match status" value="1"/>
</dbReference>
<keyword evidence="5 12" id="KW-0812">Transmembrane</keyword>
<dbReference type="Gene3D" id="1.10.630.10">
    <property type="entry name" value="Cytochrome P450"/>
    <property type="match status" value="2"/>
</dbReference>
<dbReference type="PRINTS" id="PR00463">
    <property type="entry name" value="EP450I"/>
</dbReference>
<keyword evidence="6" id="KW-0479">Metal-binding</keyword>
<evidence type="ECO:0000256" key="11">
    <source>
        <dbReference type="ARBA" id="ARBA00023136"/>
    </source>
</evidence>
<gene>
    <name evidence="13" type="ORF">JRO89_XS01G0005500</name>
</gene>
<keyword evidence="8" id="KW-0560">Oxidoreductase</keyword>
<comment type="subcellular location">
    <subcellularLocation>
        <location evidence="2">Membrane</location>
        <topology evidence="2">Single-pass membrane protein</topology>
    </subcellularLocation>
</comment>
<keyword evidence="11 12" id="KW-0472">Membrane</keyword>
<dbReference type="EMBL" id="JAFEMO010000001">
    <property type="protein sequence ID" value="KAH7576166.1"/>
    <property type="molecule type" value="Genomic_DNA"/>
</dbReference>
<keyword evidence="9" id="KW-0408">Iron</keyword>
<evidence type="ECO:0000256" key="12">
    <source>
        <dbReference type="SAM" id="Phobius"/>
    </source>
</evidence>
<reference evidence="13 14" key="1">
    <citation type="submission" date="2021-02" db="EMBL/GenBank/DDBJ databases">
        <title>Plant Genome Project.</title>
        <authorList>
            <person name="Zhang R.-G."/>
        </authorList>
    </citation>
    <scope>NUCLEOTIDE SEQUENCE [LARGE SCALE GENOMIC DNA]</scope>
    <source>
        <tissue evidence="13">Leaves</tissue>
    </source>
</reference>
<keyword evidence="14" id="KW-1185">Reference proteome</keyword>
<dbReference type="Proteomes" id="UP000827721">
    <property type="component" value="Unassembled WGS sequence"/>
</dbReference>
<dbReference type="InterPro" id="IPR001128">
    <property type="entry name" value="Cyt_P450"/>
</dbReference>
<keyword evidence="7 12" id="KW-1133">Transmembrane helix</keyword>
<evidence type="ECO:0000256" key="6">
    <source>
        <dbReference type="ARBA" id="ARBA00022723"/>
    </source>
</evidence>
<sequence>MEAEQMMMMVVKITFSVISTGFLALLLHLYNCLILRPKRHRSQLRNQGIRGPPPSFMLGNIPEIKRIMQENHGGGGGAAAAAQSRSDSGAVIAHDWPSNVFAHLEKWRDIYGPVFVYSTGNIHLLSITGVDLVKEITLCTSLHLGKPDYLSKDLGPLLGQGILSSSGPIWSHQRKIIAPEFYLDKVKGMVDLMVEATISTLKSWECRIESQGGVADIWIDEDMRSLSGDVISRACFGSSYTKGEEIFSNLKTLQKTMSKGNIGIPGLRYMPTKNNREVWKLEKEIDSTILEVVNQRIEQGTQDKDLLQMILEGAESYGGIASNMVSRDKFIVDNCKNIYFAGHETTAITASWSLMLLAAYPEWQDRTRAEVLEICEHRVPDANMLRSMKTLTMVIQETLRLYPPAVFVIRQALQDIKFKDIVVPGGMNIQIPIPALQQDTDLWGSDAHNFNPERFSNGILGACKFPQAYMPFGAGARTCVGQHFAMTELKVILSLILSKFSFSLSPAYHHSPAFRLVVEPGHGVCLHIRPLEEGEGGELAEMVILSAVIGGVVGLLFYLYNLLLLRPKLLRSKLQKQGISGPSPSFFLGNIPEMKRIQLQVSTQKDKNKVGLDHDWPSTVFPFVEKWKNEYGPMFVYSTGNLQILCVADIEMVKEMCICTSLNLGKPSYMSKERGPILGNGIISSSGPFWAHQRKIIAPEFYLDKVKDLRSLAADIISRACFGSNYSKGQEIFVRLGSLQKIMSKGMVGVPGLRYLPSKNNREIWKLEREINLMILKAVKQRVEASKEKDFLQRILEGAKSSVHDYNGLSSEISQDKFIVDNCKSMYFAGHETSAITTSWVLLLLAAHPEWQARVRAELVEVCGDGLPDADLLPNLKTMTTVIQETLRLYPPVGLLPREALQDIKFKDIVIPKGMGIRIPIAMLQQDPDLWGPDSHQFNPERFAHGISAACKIPQAYMPFGSGPRICAGQHFAMTELKVMLSLILSKFCFSVSPKYHHSPVYRLVVVPEHGVNLYVTRV</sequence>
<comment type="caution">
    <text evidence="13">The sequence shown here is derived from an EMBL/GenBank/DDBJ whole genome shotgun (WGS) entry which is preliminary data.</text>
</comment>
<evidence type="ECO:0000256" key="8">
    <source>
        <dbReference type="ARBA" id="ARBA00023002"/>
    </source>
</evidence>
<dbReference type="Pfam" id="PF00067">
    <property type="entry name" value="p450"/>
    <property type="match status" value="2"/>
</dbReference>
<keyword evidence="10" id="KW-0503">Monooxygenase</keyword>
<dbReference type="SUPFAM" id="SSF48264">
    <property type="entry name" value="Cytochrome P450"/>
    <property type="match status" value="2"/>
</dbReference>
<evidence type="ECO:0000256" key="2">
    <source>
        <dbReference type="ARBA" id="ARBA00004167"/>
    </source>
</evidence>
<evidence type="ECO:0000256" key="4">
    <source>
        <dbReference type="ARBA" id="ARBA00022617"/>
    </source>
</evidence>
<dbReference type="InterPro" id="IPR050665">
    <property type="entry name" value="Cytochrome_P450_Monooxygen"/>
</dbReference>
<organism evidence="13 14">
    <name type="scientific">Xanthoceras sorbifolium</name>
    <dbReference type="NCBI Taxonomy" id="99658"/>
    <lineage>
        <taxon>Eukaryota</taxon>
        <taxon>Viridiplantae</taxon>
        <taxon>Streptophyta</taxon>
        <taxon>Embryophyta</taxon>
        <taxon>Tracheophyta</taxon>
        <taxon>Spermatophyta</taxon>
        <taxon>Magnoliopsida</taxon>
        <taxon>eudicotyledons</taxon>
        <taxon>Gunneridae</taxon>
        <taxon>Pentapetalae</taxon>
        <taxon>rosids</taxon>
        <taxon>malvids</taxon>
        <taxon>Sapindales</taxon>
        <taxon>Sapindaceae</taxon>
        <taxon>Xanthoceroideae</taxon>
        <taxon>Xanthoceras</taxon>
    </lineage>
</organism>
<evidence type="ECO:0000313" key="14">
    <source>
        <dbReference type="Proteomes" id="UP000827721"/>
    </source>
</evidence>